<dbReference type="AlphaFoldDB" id="A0A218WTS5"/>
<evidence type="ECO:0000313" key="2">
    <source>
        <dbReference type="Proteomes" id="UP000197138"/>
    </source>
</evidence>
<sequence>MPPCSVSGLGCCMSEVMPTSLDDADSAFHARGGAVEASFLLLDENQFVLTLEYPSYWDNTVVKVRLPRAIRLHHLPQAILHRRRRHMRDIRRHFHRRRHHMRDIRRHFHRRRHHMRDIHRHFRRRRRRHLLDSRMMIAVAVVPFLKDGQYSH</sequence>
<name>A0A218WTS5_PUNGR</name>
<dbReference type="Proteomes" id="UP000197138">
    <property type="component" value="Unassembled WGS sequence"/>
</dbReference>
<dbReference type="EMBL" id="MTKT01003224">
    <property type="protein sequence ID" value="OWM76254.1"/>
    <property type="molecule type" value="Genomic_DNA"/>
</dbReference>
<organism evidence="1 2">
    <name type="scientific">Punica granatum</name>
    <name type="common">Pomegranate</name>
    <dbReference type="NCBI Taxonomy" id="22663"/>
    <lineage>
        <taxon>Eukaryota</taxon>
        <taxon>Viridiplantae</taxon>
        <taxon>Streptophyta</taxon>
        <taxon>Embryophyta</taxon>
        <taxon>Tracheophyta</taxon>
        <taxon>Spermatophyta</taxon>
        <taxon>Magnoliopsida</taxon>
        <taxon>eudicotyledons</taxon>
        <taxon>Gunneridae</taxon>
        <taxon>Pentapetalae</taxon>
        <taxon>rosids</taxon>
        <taxon>malvids</taxon>
        <taxon>Myrtales</taxon>
        <taxon>Lythraceae</taxon>
        <taxon>Punica</taxon>
    </lineage>
</organism>
<evidence type="ECO:0000313" key="1">
    <source>
        <dbReference type="EMBL" id="OWM76254.1"/>
    </source>
</evidence>
<accession>A0A218WTS5</accession>
<protein>
    <submittedName>
        <fullName evidence="1">Uncharacterized protein</fullName>
    </submittedName>
</protein>
<gene>
    <name evidence="1" type="ORF">CDL15_Pgr009900</name>
</gene>
<proteinExistence type="predicted"/>
<comment type="caution">
    <text evidence="1">The sequence shown here is derived from an EMBL/GenBank/DDBJ whole genome shotgun (WGS) entry which is preliminary data.</text>
</comment>
<reference evidence="2" key="1">
    <citation type="journal article" date="2017" name="Plant J.">
        <title>The pomegranate (Punica granatum L.) genome and the genomics of punicalagin biosynthesis.</title>
        <authorList>
            <person name="Qin G."/>
            <person name="Xu C."/>
            <person name="Ming R."/>
            <person name="Tang H."/>
            <person name="Guyot R."/>
            <person name="Kramer E.M."/>
            <person name="Hu Y."/>
            <person name="Yi X."/>
            <person name="Qi Y."/>
            <person name="Xu X."/>
            <person name="Gao Z."/>
            <person name="Pan H."/>
            <person name="Jian J."/>
            <person name="Tian Y."/>
            <person name="Yue Z."/>
            <person name="Xu Y."/>
        </authorList>
    </citation>
    <scope>NUCLEOTIDE SEQUENCE [LARGE SCALE GENOMIC DNA]</scope>
    <source>
        <strain evidence="2">cv. Dabenzi</strain>
    </source>
</reference>